<proteinExistence type="predicted"/>
<name>A0A7C3GFM6_9BACT</name>
<dbReference type="AlphaFoldDB" id="A0A7C3GFM6"/>
<evidence type="ECO:0000313" key="1">
    <source>
        <dbReference type="EMBL" id="HFC98558.1"/>
    </source>
</evidence>
<dbReference type="EMBL" id="DRMH01000119">
    <property type="protein sequence ID" value="HFC98558.1"/>
    <property type="molecule type" value="Genomic_DNA"/>
</dbReference>
<reference evidence="1" key="1">
    <citation type="journal article" date="2020" name="mSystems">
        <title>Genome- and Community-Level Interaction Insights into Carbon Utilization and Element Cycling Functions of Hydrothermarchaeota in Hydrothermal Sediment.</title>
        <authorList>
            <person name="Zhou Z."/>
            <person name="Liu Y."/>
            <person name="Xu W."/>
            <person name="Pan J."/>
            <person name="Luo Z.H."/>
            <person name="Li M."/>
        </authorList>
    </citation>
    <scope>NUCLEOTIDE SEQUENCE [LARGE SCALE GENOMIC DNA]</scope>
    <source>
        <strain evidence="1">HyVt-483</strain>
    </source>
</reference>
<gene>
    <name evidence="1" type="ORF">ENJ40_08920</name>
</gene>
<dbReference type="Proteomes" id="UP000886043">
    <property type="component" value="Unassembled WGS sequence"/>
</dbReference>
<organism evidence="1">
    <name type="scientific">Thermosulfurimonas dismutans</name>
    <dbReference type="NCBI Taxonomy" id="999894"/>
    <lineage>
        <taxon>Bacteria</taxon>
        <taxon>Pseudomonadati</taxon>
        <taxon>Thermodesulfobacteriota</taxon>
        <taxon>Thermodesulfobacteria</taxon>
        <taxon>Thermodesulfobacteriales</taxon>
        <taxon>Thermodesulfobacteriaceae</taxon>
        <taxon>Thermosulfurimonas</taxon>
    </lineage>
</organism>
<protein>
    <submittedName>
        <fullName evidence="1">Sulfur reduction protein DsrE</fullName>
    </submittedName>
</protein>
<comment type="caution">
    <text evidence="1">The sequence shown here is derived from an EMBL/GenBank/DDBJ whole genome shotgun (WGS) entry which is preliminary data.</text>
</comment>
<dbReference type="SUPFAM" id="SSF75169">
    <property type="entry name" value="DsrEFH-like"/>
    <property type="match status" value="1"/>
</dbReference>
<dbReference type="InterPro" id="IPR027396">
    <property type="entry name" value="DsrEFH-like"/>
</dbReference>
<accession>A0A7C3GFM6</accession>
<sequence length="69" mass="7909">MKFTIIVSQDHPEIVWNAFRLANLILSQNDEVVIFLNGPSVNYRRLHSERFPILDLARKFVSNGGILKG</sequence>